<evidence type="ECO:0000259" key="3">
    <source>
        <dbReference type="PROSITE" id="PS51462"/>
    </source>
</evidence>
<dbReference type="PANTHER" id="PTHR43046:SF16">
    <property type="entry name" value="ADP-RIBOSE PYROPHOSPHATASE YJHB-RELATED"/>
    <property type="match status" value="1"/>
</dbReference>
<organism evidence="4 5">
    <name type="scientific">Promicromonospora soli</name>
    <dbReference type="NCBI Taxonomy" id="2035533"/>
    <lineage>
        <taxon>Bacteria</taxon>
        <taxon>Bacillati</taxon>
        <taxon>Actinomycetota</taxon>
        <taxon>Actinomycetes</taxon>
        <taxon>Micrococcales</taxon>
        <taxon>Promicromonosporaceae</taxon>
        <taxon>Promicromonospora</taxon>
    </lineage>
</organism>
<accession>A0A919FLG3</accession>
<dbReference type="GO" id="GO:0016787">
    <property type="term" value="F:hydrolase activity"/>
    <property type="evidence" value="ECO:0007669"/>
    <property type="project" value="UniProtKB-KW"/>
</dbReference>
<keyword evidence="5" id="KW-1185">Reference proteome</keyword>
<dbReference type="PANTHER" id="PTHR43046">
    <property type="entry name" value="GDP-MANNOSE MANNOSYL HYDROLASE"/>
    <property type="match status" value="1"/>
</dbReference>
<dbReference type="Pfam" id="PF00293">
    <property type="entry name" value="NUDIX"/>
    <property type="match status" value="1"/>
</dbReference>
<sequence length="184" mass="20897">MTLHDDALTVLADWTAPADHQERLRVRYVRHLEAHDDGVWRDCVPDHITASTLVLSHDGERVLLTLHAKARRWFQFGGHLEMGDRTLADAAEREVREESGLPLWVERVPVHLDEHEVPFCRPGMGDSVRPVRHLDVRFVAVAEPDAEPVVSAESLDVRWWDVDSLPNPELTELVVLARTRFAGA</sequence>
<dbReference type="Proteomes" id="UP000627369">
    <property type="component" value="Unassembled WGS sequence"/>
</dbReference>
<dbReference type="InterPro" id="IPR015797">
    <property type="entry name" value="NUDIX_hydrolase-like_dom_sf"/>
</dbReference>
<proteinExistence type="predicted"/>
<comment type="cofactor">
    <cofactor evidence="1">
        <name>Mg(2+)</name>
        <dbReference type="ChEBI" id="CHEBI:18420"/>
    </cofactor>
</comment>
<feature type="domain" description="Nudix hydrolase" evidence="3">
    <location>
        <begin position="45"/>
        <end position="182"/>
    </location>
</feature>
<reference evidence="4" key="1">
    <citation type="journal article" date="2014" name="Int. J. Syst. Evol. Microbiol.">
        <title>Complete genome sequence of Corynebacterium casei LMG S-19264T (=DSM 44701T), isolated from a smear-ripened cheese.</title>
        <authorList>
            <consortium name="US DOE Joint Genome Institute (JGI-PGF)"/>
            <person name="Walter F."/>
            <person name="Albersmeier A."/>
            <person name="Kalinowski J."/>
            <person name="Ruckert C."/>
        </authorList>
    </citation>
    <scope>NUCLEOTIDE SEQUENCE</scope>
    <source>
        <strain evidence="4">CGMCC 4.7398</strain>
    </source>
</reference>
<name>A0A919FLG3_9MICO</name>
<gene>
    <name evidence="4" type="ORF">GCM10017772_10900</name>
</gene>
<dbReference type="Gene3D" id="3.90.79.10">
    <property type="entry name" value="Nucleoside Triphosphate Pyrophosphohydrolase"/>
    <property type="match status" value="1"/>
</dbReference>
<comment type="caution">
    <text evidence="4">The sequence shown here is derived from an EMBL/GenBank/DDBJ whole genome shotgun (WGS) entry which is preliminary data.</text>
</comment>
<evidence type="ECO:0000256" key="1">
    <source>
        <dbReference type="ARBA" id="ARBA00001946"/>
    </source>
</evidence>
<dbReference type="PROSITE" id="PS51462">
    <property type="entry name" value="NUDIX"/>
    <property type="match status" value="1"/>
</dbReference>
<dbReference type="EMBL" id="BNAS01000001">
    <property type="protein sequence ID" value="GHH68067.1"/>
    <property type="molecule type" value="Genomic_DNA"/>
</dbReference>
<dbReference type="SUPFAM" id="SSF55811">
    <property type="entry name" value="Nudix"/>
    <property type="match status" value="1"/>
</dbReference>
<dbReference type="RefSeq" id="WP_189668175.1">
    <property type="nucleotide sequence ID" value="NZ_BNAS01000001.1"/>
</dbReference>
<evidence type="ECO:0000313" key="4">
    <source>
        <dbReference type="EMBL" id="GHH68067.1"/>
    </source>
</evidence>
<evidence type="ECO:0000256" key="2">
    <source>
        <dbReference type="ARBA" id="ARBA00022801"/>
    </source>
</evidence>
<protein>
    <submittedName>
        <fullName evidence="4">NUDIX hydrolase</fullName>
    </submittedName>
</protein>
<dbReference type="InterPro" id="IPR000086">
    <property type="entry name" value="NUDIX_hydrolase_dom"/>
</dbReference>
<reference evidence="4" key="2">
    <citation type="submission" date="2020-09" db="EMBL/GenBank/DDBJ databases">
        <authorList>
            <person name="Sun Q."/>
            <person name="Zhou Y."/>
        </authorList>
    </citation>
    <scope>NUCLEOTIDE SEQUENCE</scope>
    <source>
        <strain evidence="4">CGMCC 4.7398</strain>
    </source>
</reference>
<evidence type="ECO:0000313" key="5">
    <source>
        <dbReference type="Proteomes" id="UP000627369"/>
    </source>
</evidence>
<keyword evidence="2 4" id="KW-0378">Hydrolase</keyword>
<dbReference type="CDD" id="cd03674">
    <property type="entry name" value="NUDIX_Hydrolase"/>
    <property type="match status" value="1"/>
</dbReference>
<dbReference type="AlphaFoldDB" id="A0A919FLG3"/>